<keyword evidence="2" id="KW-0723">Serine/threonine-protein kinase</keyword>
<accession>A0AAD5VDQ0</accession>
<proteinExistence type="predicted"/>
<reference evidence="12" key="1">
    <citation type="submission" date="2022-07" db="EMBL/GenBank/DDBJ databases">
        <title>Genome Sequence of Physisporinus lineatus.</title>
        <authorList>
            <person name="Buettner E."/>
        </authorList>
    </citation>
    <scope>NUCLEOTIDE SEQUENCE</scope>
    <source>
        <strain evidence="12">VT162</strain>
    </source>
</reference>
<evidence type="ECO:0000313" key="12">
    <source>
        <dbReference type="EMBL" id="KAJ3491120.1"/>
    </source>
</evidence>
<dbReference type="SMART" id="SM00220">
    <property type="entry name" value="S_TKc"/>
    <property type="match status" value="1"/>
</dbReference>
<keyword evidence="4 9" id="KW-0547">Nucleotide-binding</keyword>
<dbReference type="GO" id="GO:0005524">
    <property type="term" value="F:ATP binding"/>
    <property type="evidence" value="ECO:0007669"/>
    <property type="project" value="UniProtKB-UniRule"/>
</dbReference>
<feature type="region of interest" description="Disordered" evidence="10">
    <location>
        <begin position="681"/>
        <end position="726"/>
    </location>
</feature>
<dbReference type="Pfam" id="PF00069">
    <property type="entry name" value="Pkinase"/>
    <property type="match status" value="1"/>
</dbReference>
<evidence type="ECO:0000259" key="11">
    <source>
        <dbReference type="PROSITE" id="PS50011"/>
    </source>
</evidence>
<evidence type="ECO:0000256" key="4">
    <source>
        <dbReference type="ARBA" id="ARBA00022741"/>
    </source>
</evidence>
<comment type="catalytic activity">
    <reaction evidence="7">
        <text>L-threonyl-[protein] + ATP = O-phospho-L-threonyl-[protein] + ADP + H(+)</text>
        <dbReference type="Rhea" id="RHEA:46608"/>
        <dbReference type="Rhea" id="RHEA-COMP:11060"/>
        <dbReference type="Rhea" id="RHEA-COMP:11605"/>
        <dbReference type="ChEBI" id="CHEBI:15378"/>
        <dbReference type="ChEBI" id="CHEBI:30013"/>
        <dbReference type="ChEBI" id="CHEBI:30616"/>
        <dbReference type="ChEBI" id="CHEBI:61977"/>
        <dbReference type="ChEBI" id="CHEBI:456216"/>
        <dbReference type="EC" id="2.7.11.1"/>
    </reaction>
</comment>
<evidence type="ECO:0000256" key="1">
    <source>
        <dbReference type="ARBA" id="ARBA00012513"/>
    </source>
</evidence>
<dbReference type="SUPFAM" id="SSF56112">
    <property type="entry name" value="Protein kinase-like (PK-like)"/>
    <property type="match status" value="1"/>
</dbReference>
<dbReference type="GO" id="GO:0035556">
    <property type="term" value="P:intracellular signal transduction"/>
    <property type="evidence" value="ECO:0007669"/>
    <property type="project" value="TreeGrafter"/>
</dbReference>
<evidence type="ECO:0000256" key="2">
    <source>
        <dbReference type="ARBA" id="ARBA00022527"/>
    </source>
</evidence>
<evidence type="ECO:0000256" key="8">
    <source>
        <dbReference type="ARBA" id="ARBA00048679"/>
    </source>
</evidence>
<dbReference type="PROSITE" id="PS50011">
    <property type="entry name" value="PROTEIN_KINASE_DOM"/>
    <property type="match status" value="1"/>
</dbReference>
<dbReference type="PANTHER" id="PTHR24356:SF1">
    <property type="entry name" value="SERINE_THREONINE-PROTEIN KINASE GREATWALL"/>
    <property type="match status" value="1"/>
</dbReference>
<dbReference type="EMBL" id="JANAWD010000017">
    <property type="protein sequence ID" value="KAJ3491120.1"/>
    <property type="molecule type" value="Genomic_DNA"/>
</dbReference>
<evidence type="ECO:0000256" key="9">
    <source>
        <dbReference type="PROSITE-ProRule" id="PRU10141"/>
    </source>
</evidence>
<name>A0AAD5VDQ0_9APHY</name>
<evidence type="ECO:0000256" key="3">
    <source>
        <dbReference type="ARBA" id="ARBA00022679"/>
    </source>
</evidence>
<dbReference type="PANTHER" id="PTHR24356">
    <property type="entry name" value="SERINE/THREONINE-PROTEIN KINASE"/>
    <property type="match status" value="1"/>
</dbReference>
<evidence type="ECO:0000313" key="13">
    <source>
        <dbReference type="Proteomes" id="UP001212997"/>
    </source>
</evidence>
<comment type="caution">
    <text evidence="12">The sequence shown here is derived from an EMBL/GenBank/DDBJ whole genome shotgun (WGS) entry which is preliminary data.</text>
</comment>
<keyword evidence="6 9" id="KW-0067">ATP-binding</keyword>
<dbReference type="AlphaFoldDB" id="A0AAD5VDQ0"/>
<keyword evidence="5" id="KW-0418">Kinase</keyword>
<feature type="domain" description="Protein kinase" evidence="11">
    <location>
        <begin position="290"/>
        <end position="586"/>
    </location>
</feature>
<dbReference type="PROSITE" id="PS00107">
    <property type="entry name" value="PROTEIN_KINASE_ATP"/>
    <property type="match status" value="1"/>
</dbReference>
<evidence type="ECO:0000256" key="5">
    <source>
        <dbReference type="ARBA" id="ARBA00022777"/>
    </source>
</evidence>
<gene>
    <name evidence="12" type="ORF">NLI96_g955</name>
</gene>
<comment type="catalytic activity">
    <reaction evidence="8">
        <text>L-seryl-[protein] + ATP = O-phospho-L-seryl-[protein] + ADP + H(+)</text>
        <dbReference type="Rhea" id="RHEA:17989"/>
        <dbReference type="Rhea" id="RHEA-COMP:9863"/>
        <dbReference type="Rhea" id="RHEA-COMP:11604"/>
        <dbReference type="ChEBI" id="CHEBI:15378"/>
        <dbReference type="ChEBI" id="CHEBI:29999"/>
        <dbReference type="ChEBI" id="CHEBI:30616"/>
        <dbReference type="ChEBI" id="CHEBI:83421"/>
        <dbReference type="ChEBI" id="CHEBI:456216"/>
        <dbReference type="EC" id="2.7.11.1"/>
    </reaction>
</comment>
<feature type="compositionally biased region" description="Polar residues" evidence="10">
    <location>
        <begin position="686"/>
        <end position="708"/>
    </location>
</feature>
<dbReference type="InterPro" id="IPR050236">
    <property type="entry name" value="Ser_Thr_kinase_AGC"/>
</dbReference>
<keyword evidence="13" id="KW-1185">Reference proteome</keyword>
<dbReference type="InterPro" id="IPR017441">
    <property type="entry name" value="Protein_kinase_ATP_BS"/>
</dbReference>
<evidence type="ECO:0000256" key="10">
    <source>
        <dbReference type="SAM" id="MobiDB-lite"/>
    </source>
</evidence>
<dbReference type="Gene3D" id="1.10.510.10">
    <property type="entry name" value="Transferase(Phosphotransferase) domain 1"/>
    <property type="match status" value="1"/>
</dbReference>
<sequence length="755" mass="82198">MPVIKLKALFKGRRKVKVRDLSSSHPTVSNSEGKNTKEVEVIKEKVPSLTRAIGCSIVNHNVHNRFKVDTNVDYTSLVTLVSGQKVEDAEKHYFNLMNEGMHDKVVLSIRAPISRGALADFCQYMLYKGMQPIEINALLGIDCSQKDQSDAVYSSFLELPFAFEYDYASYLATLPSFDTAIPIATVREDAVTTTVLFDGHSSRGSMSEGGFWGSSVDELFSFVDAYSPPAAIEDRTPTISLVSTSSQIAPVASFPPSSASESDDDDVQVDIVATSPATTSSATEPKFSDFIFEKKLGQGAFGTVFRALHRPSGARVALKMISRALPTGKNGQSLSDEDKERYAAIQSESILHEFFGHYRSLGKSGILQLEAAFYNTNFFCLVTTFHPGRDLETLLEERDSLPLDFAKFLAADIVIGLCGLRECGIIHRDLKPANLLRQSNGHLSIADLGLAYCCPTHLTAFEKSLAPPEELAFMEANATETATRVCGTPYYTAPEMVLQQPYSYPVDVWAFGVILFEMLIGGIPFSSSTKNGMSALGRAILSGDIGLSDDERALLGPLAEDLILSALDQNPNARPTPEQLKMHPFFDDIDWDTHASRAAPPCWQPHPFSPPESSPLALFDSSDLDDTKDDIYPYFSYLSPALQTTSPAQPPADSGSVFDLGALVRSESTSTDLYPSYMELPPATPAPQNLGSPVAASPSTTIVDGDSNTLSLSSLPTPVLPSSPTPRPFYRRAVTHIKAVSRDIWCGLKARSWAT</sequence>
<evidence type="ECO:0000256" key="7">
    <source>
        <dbReference type="ARBA" id="ARBA00047899"/>
    </source>
</evidence>
<protein>
    <recommendedName>
        <fullName evidence="1">non-specific serine/threonine protein kinase</fullName>
        <ecNumber evidence="1">2.7.11.1</ecNumber>
    </recommendedName>
</protein>
<organism evidence="12 13">
    <name type="scientific">Meripilus lineatus</name>
    <dbReference type="NCBI Taxonomy" id="2056292"/>
    <lineage>
        <taxon>Eukaryota</taxon>
        <taxon>Fungi</taxon>
        <taxon>Dikarya</taxon>
        <taxon>Basidiomycota</taxon>
        <taxon>Agaricomycotina</taxon>
        <taxon>Agaricomycetes</taxon>
        <taxon>Polyporales</taxon>
        <taxon>Meripilaceae</taxon>
        <taxon>Meripilus</taxon>
    </lineage>
</organism>
<dbReference type="EC" id="2.7.11.1" evidence="1"/>
<feature type="binding site" evidence="9">
    <location>
        <position position="319"/>
    </location>
    <ligand>
        <name>ATP</name>
        <dbReference type="ChEBI" id="CHEBI:30616"/>
    </ligand>
</feature>
<dbReference type="InterPro" id="IPR000719">
    <property type="entry name" value="Prot_kinase_dom"/>
</dbReference>
<dbReference type="Proteomes" id="UP001212997">
    <property type="component" value="Unassembled WGS sequence"/>
</dbReference>
<evidence type="ECO:0000256" key="6">
    <source>
        <dbReference type="ARBA" id="ARBA00022840"/>
    </source>
</evidence>
<dbReference type="InterPro" id="IPR011009">
    <property type="entry name" value="Kinase-like_dom_sf"/>
</dbReference>
<keyword evidence="3" id="KW-0808">Transferase</keyword>
<dbReference type="GO" id="GO:0004674">
    <property type="term" value="F:protein serine/threonine kinase activity"/>
    <property type="evidence" value="ECO:0007669"/>
    <property type="project" value="UniProtKB-KW"/>
</dbReference>